<comment type="caution">
    <text evidence="2">The sequence shown here is derived from an EMBL/GenBank/DDBJ whole genome shotgun (WGS) entry which is preliminary data.</text>
</comment>
<evidence type="ECO:0000313" key="3">
    <source>
        <dbReference type="Proteomes" id="UP001215280"/>
    </source>
</evidence>
<protein>
    <submittedName>
        <fullName evidence="2">Uncharacterized protein</fullName>
    </submittedName>
</protein>
<sequence>MCGLTILFSFPSSLAPSLSPPYFIIMLFVASITFASVLLLSNVAVNSSPVALRQLENTQLACSLPNSGGICSPIGIGGCTNTPGVQSLVLDADADCAAFRAPDCTFPVGQGTLEEFSDTAQNLAGLGIQSVQCFVNTGTVDGFTAGTPQDITNEANDAVNGIVD</sequence>
<dbReference type="AlphaFoldDB" id="A0AAD7ND20"/>
<keyword evidence="1" id="KW-0472">Membrane</keyword>
<keyword evidence="1" id="KW-1133">Transmembrane helix</keyword>
<name>A0AAD7ND20_9AGAR</name>
<evidence type="ECO:0000256" key="1">
    <source>
        <dbReference type="SAM" id="Phobius"/>
    </source>
</evidence>
<keyword evidence="3" id="KW-1185">Reference proteome</keyword>
<evidence type="ECO:0000313" key="2">
    <source>
        <dbReference type="EMBL" id="KAJ7754650.1"/>
    </source>
</evidence>
<accession>A0AAD7ND20</accession>
<gene>
    <name evidence="2" type="ORF">DFH07DRAFT_959675</name>
</gene>
<reference evidence="2" key="1">
    <citation type="submission" date="2023-03" db="EMBL/GenBank/DDBJ databases">
        <title>Massive genome expansion in bonnet fungi (Mycena s.s.) driven by repeated elements and novel gene families across ecological guilds.</title>
        <authorList>
            <consortium name="Lawrence Berkeley National Laboratory"/>
            <person name="Harder C.B."/>
            <person name="Miyauchi S."/>
            <person name="Viragh M."/>
            <person name="Kuo A."/>
            <person name="Thoen E."/>
            <person name="Andreopoulos B."/>
            <person name="Lu D."/>
            <person name="Skrede I."/>
            <person name="Drula E."/>
            <person name="Henrissat B."/>
            <person name="Morin E."/>
            <person name="Kohler A."/>
            <person name="Barry K."/>
            <person name="LaButti K."/>
            <person name="Morin E."/>
            <person name="Salamov A."/>
            <person name="Lipzen A."/>
            <person name="Mereny Z."/>
            <person name="Hegedus B."/>
            <person name="Baldrian P."/>
            <person name="Stursova M."/>
            <person name="Weitz H."/>
            <person name="Taylor A."/>
            <person name="Grigoriev I.V."/>
            <person name="Nagy L.G."/>
            <person name="Martin F."/>
            <person name="Kauserud H."/>
        </authorList>
    </citation>
    <scope>NUCLEOTIDE SEQUENCE</scope>
    <source>
        <strain evidence="2">CBHHK188m</strain>
    </source>
</reference>
<feature type="transmembrane region" description="Helical" evidence="1">
    <location>
        <begin position="24"/>
        <end position="45"/>
    </location>
</feature>
<dbReference type="Proteomes" id="UP001215280">
    <property type="component" value="Unassembled WGS sequence"/>
</dbReference>
<keyword evidence="1" id="KW-0812">Transmembrane</keyword>
<organism evidence="2 3">
    <name type="scientific">Mycena maculata</name>
    <dbReference type="NCBI Taxonomy" id="230809"/>
    <lineage>
        <taxon>Eukaryota</taxon>
        <taxon>Fungi</taxon>
        <taxon>Dikarya</taxon>
        <taxon>Basidiomycota</taxon>
        <taxon>Agaricomycotina</taxon>
        <taxon>Agaricomycetes</taxon>
        <taxon>Agaricomycetidae</taxon>
        <taxon>Agaricales</taxon>
        <taxon>Marasmiineae</taxon>
        <taxon>Mycenaceae</taxon>
        <taxon>Mycena</taxon>
    </lineage>
</organism>
<dbReference type="EMBL" id="JARJLG010000066">
    <property type="protein sequence ID" value="KAJ7754650.1"/>
    <property type="molecule type" value="Genomic_DNA"/>
</dbReference>
<proteinExistence type="predicted"/>